<dbReference type="OrthoDB" id="9800332at2"/>
<gene>
    <name evidence="7 9" type="primary">aroK</name>
    <name evidence="9" type="ORF">CLCHR_45680</name>
    <name evidence="8" type="ORF">GKZ28_15635</name>
</gene>
<evidence type="ECO:0000256" key="4">
    <source>
        <dbReference type="ARBA" id="ARBA00022777"/>
    </source>
</evidence>
<keyword evidence="5 7" id="KW-0067">ATP-binding</keyword>
<dbReference type="UniPathway" id="UPA00053">
    <property type="reaction ID" value="UER00088"/>
</dbReference>
<protein>
    <recommendedName>
        <fullName evidence="7">Shikimate kinase</fullName>
        <shortName evidence="7">SK</shortName>
        <ecNumber evidence="7">2.7.1.71</ecNumber>
    </recommendedName>
</protein>
<dbReference type="AlphaFoldDB" id="A0A1V4I872"/>
<comment type="caution">
    <text evidence="7">Lacks conserved residue(s) required for the propagation of feature annotation.</text>
</comment>
<evidence type="ECO:0000256" key="6">
    <source>
        <dbReference type="ARBA" id="ARBA00023141"/>
    </source>
</evidence>
<dbReference type="Proteomes" id="UP000191056">
    <property type="component" value="Unassembled WGS sequence"/>
</dbReference>
<dbReference type="GO" id="GO:0009073">
    <property type="term" value="P:aromatic amino acid family biosynthetic process"/>
    <property type="evidence" value="ECO:0007669"/>
    <property type="project" value="UniProtKB-KW"/>
</dbReference>
<keyword evidence="1 7" id="KW-0028">Amino-acid biosynthesis</keyword>
<feature type="binding site" evidence="7">
    <location>
        <position position="79"/>
    </location>
    <ligand>
        <name>substrate</name>
    </ligand>
</feature>
<evidence type="ECO:0000256" key="1">
    <source>
        <dbReference type="ARBA" id="ARBA00022605"/>
    </source>
</evidence>
<feature type="binding site" evidence="7">
    <location>
        <position position="34"/>
    </location>
    <ligand>
        <name>substrate</name>
    </ligand>
</feature>
<proteinExistence type="inferred from homology"/>
<keyword evidence="6 7" id="KW-0057">Aromatic amino acid biosynthesis</keyword>
<feature type="binding site" evidence="7">
    <location>
        <begin position="12"/>
        <end position="17"/>
    </location>
    <ligand>
        <name>ATP</name>
        <dbReference type="ChEBI" id="CHEBI:30616"/>
    </ligand>
</feature>
<comment type="function">
    <text evidence="7">Catalyzes the specific phosphorylation of the 3-hydroxyl group of shikimic acid using ATP as a cosubstrate.</text>
</comment>
<reference evidence="8" key="2">
    <citation type="submission" date="2019-12" db="EMBL/GenBank/DDBJ databases">
        <title>Microbes associate with the intestines of laboratory mice.</title>
        <authorList>
            <person name="Navarre W."/>
            <person name="Wong E."/>
        </authorList>
    </citation>
    <scope>NUCLEOTIDE SEQUENCE</scope>
    <source>
        <strain evidence="8">NM79_F5</strain>
    </source>
</reference>
<dbReference type="HAMAP" id="MF_00109">
    <property type="entry name" value="Shikimate_kinase"/>
    <property type="match status" value="1"/>
</dbReference>
<evidence type="ECO:0000313" key="10">
    <source>
        <dbReference type="Proteomes" id="UP000191056"/>
    </source>
</evidence>
<dbReference type="InterPro" id="IPR031322">
    <property type="entry name" value="Shikimate/glucono_kinase"/>
</dbReference>
<dbReference type="GO" id="GO:0009423">
    <property type="term" value="P:chorismate biosynthetic process"/>
    <property type="evidence" value="ECO:0007669"/>
    <property type="project" value="UniProtKB-UniRule"/>
</dbReference>
<keyword evidence="4 7" id="KW-0418">Kinase</keyword>
<keyword evidence="7" id="KW-0963">Cytoplasm</keyword>
<dbReference type="CDD" id="cd00464">
    <property type="entry name" value="SK"/>
    <property type="match status" value="1"/>
</dbReference>
<dbReference type="GO" id="GO:0005524">
    <property type="term" value="F:ATP binding"/>
    <property type="evidence" value="ECO:0007669"/>
    <property type="project" value="UniProtKB-UniRule"/>
</dbReference>
<keyword evidence="7" id="KW-0460">Magnesium</keyword>
<name>A0A1V4I872_9CLOT</name>
<feature type="binding site" evidence="7">
    <location>
        <position position="116"/>
    </location>
    <ligand>
        <name>ATP</name>
        <dbReference type="ChEBI" id="CHEBI:30616"/>
    </ligand>
</feature>
<reference evidence="9 10" key="1">
    <citation type="submission" date="2017-03" db="EMBL/GenBank/DDBJ databases">
        <title>Genome sequence of Clostridium chromiireducens DSM 23318.</title>
        <authorList>
            <person name="Poehlein A."/>
            <person name="Daniel R."/>
        </authorList>
    </citation>
    <scope>NUCLEOTIDE SEQUENCE [LARGE SCALE GENOMIC DNA]</scope>
    <source>
        <strain evidence="9 10">DSM 23318</strain>
    </source>
</reference>
<dbReference type="STRING" id="225345.CLCHR_45680"/>
<dbReference type="Pfam" id="PF01202">
    <property type="entry name" value="SKI"/>
    <property type="match status" value="1"/>
</dbReference>
<dbReference type="SUPFAM" id="SSF52540">
    <property type="entry name" value="P-loop containing nucleoside triphosphate hydrolases"/>
    <property type="match status" value="1"/>
</dbReference>
<keyword evidence="2 7" id="KW-0808">Transferase</keyword>
<comment type="similarity">
    <text evidence="7">Belongs to the shikimate kinase family.</text>
</comment>
<dbReference type="GO" id="GO:0000287">
    <property type="term" value="F:magnesium ion binding"/>
    <property type="evidence" value="ECO:0007669"/>
    <property type="project" value="UniProtKB-UniRule"/>
</dbReference>
<dbReference type="PRINTS" id="PR01100">
    <property type="entry name" value="SHIKIMTKNASE"/>
</dbReference>
<evidence type="ECO:0000313" key="8">
    <source>
        <dbReference type="EMBL" id="MVX65122.1"/>
    </source>
</evidence>
<dbReference type="RefSeq" id="WP_079442173.1">
    <property type="nucleotide sequence ID" value="NZ_MZGT01000111.1"/>
</dbReference>
<evidence type="ECO:0000256" key="5">
    <source>
        <dbReference type="ARBA" id="ARBA00022840"/>
    </source>
</evidence>
<keyword evidence="10" id="KW-1185">Reference proteome</keyword>
<keyword evidence="3 7" id="KW-0547">Nucleotide-binding</keyword>
<dbReference type="Gene3D" id="3.40.50.300">
    <property type="entry name" value="P-loop containing nucleotide triphosphate hydrolases"/>
    <property type="match status" value="1"/>
</dbReference>
<dbReference type="GO" id="GO:0008652">
    <property type="term" value="P:amino acid biosynthetic process"/>
    <property type="evidence" value="ECO:0007669"/>
    <property type="project" value="UniProtKB-KW"/>
</dbReference>
<comment type="cofactor">
    <cofactor evidence="7">
        <name>Mg(2+)</name>
        <dbReference type="ChEBI" id="CHEBI:18420"/>
    </cofactor>
    <text evidence="7">Binds 1 Mg(2+) ion per subunit.</text>
</comment>
<comment type="catalytic activity">
    <reaction evidence="7">
        <text>shikimate + ATP = 3-phosphoshikimate + ADP + H(+)</text>
        <dbReference type="Rhea" id="RHEA:13121"/>
        <dbReference type="ChEBI" id="CHEBI:15378"/>
        <dbReference type="ChEBI" id="CHEBI:30616"/>
        <dbReference type="ChEBI" id="CHEBI:36208"/>
        <dbReference type="ChEBI" id="CHEBI:145989"/>
        <dbReference type="ChEBI" id="CHEBI:456216"/>
        <dbReference type="EC" id="2.7.1.71"/>
    </reaction>
</comment>
<dbReference type="Proteomes" id="UP000656077">
    <property type="component" value="Unassembled WGS sequence"/>
</dbReference>
<dbReference type="GO" id="GO:0005829">
    <property type="term" value="C:cytosol"/>
    <property type="evidence" value="ECO:0007669"/>
    <property type="project" value="TreeGrafter"/>
</dbReference>
<evidence type="ECO:0000256" key="3">
    <source>
        <dbReference type="ARBA" id="ARBA00022741"/>
    </source>
</evidence>
<comment type="subcellular location">
    <subcellularLocation>
        <location evidence="7">Cytoplasm</location>
    </subcellularLocation>
</comment>
<dbReference type="InterPro" id="IPR000623">
    <property type="entry name" value="Shikimate_kinase/TSH1"/>
</dbReference>
<evidence type="ECO:0000256" key="7">
    <source>
        <dbReference type="HAMAP-Rule" id="MF_00109"/>
    </source>
</evidence>
<organism evidence="9 10">
    <name type="scientific">Clostridium chromiireducens</name>
    <dbReference type="NCBI Taxonomy" id="225345"/>
    <lineage>
        <taxon>Bacteria</taxon>
        <taxon>Bacillati</taxon>
        <taxon>Bacillota</taxon>
        <taxon>Clostridia</taxon>
        <taxon>Eubacteriales</taxon>
        <taxon>Clostridiaceae</taxon>
        <taxon>Clostridium</taxon>
    </lineage>
</organism>
<dbReference type="EMBL" id="WSRQ01000026">
    <property type="protein sequence ID" value="MVX65122.1"/>
    <property type="molecule type" value="Genomic_DNA"/>
</dbReference>
<dbReference type="PANTHER" id="PTHR21087">
    <property type="entry name" value="SHIKIMATE KINASE"/>
    <property type="match status" value="1"/>
</dbReference>
<feature type="binding site" evidence="7">
    <location>
        <position position="16"/>
    </location>
    <ligand>
        <name>Mg(2+)</name>
        <dbReference type="ChEBI" id="CHEBI:18420"/>
    </ligand>
</feature>
<keyword evidence="7" id="KW-0479">Metal-binding</keyword>
<dbReference type="PANTHER" id="PTHR21087:SF16">
    <property type="entry name" value="SHIKIMATE KINASE 1, CHLOROPLASTIC"/>
    <property type="match status" value="1"/>
</dbReference>
<accession>A0A1V4I872</accession>
<dbReference type="InterPro" id="IPR027417">
    <property type="entry name" value="P-loop_NTPase"/>
</dbReference>
<dbReference type="EC" id="2.7.1.71" evidence="7"/>
<evidence type="ECO:0000313" key="9">
    <source>
        <dbReference type="EMBL" id="OPJ56171.1"/>
    </source>
</evidence>
<feature type="binding site" evidence="7">
    <location>
        <position position="133"/>
    </location>
    <ligand>
        <name>substrate</name>
    </ligand>
</feature>
<feature type="binding site" evidence="7">
    <location>
        <position position="57"/>
    </location>
    <ligand>
        <name>substrate</name>
    </ligand>
</feature>
<comment type="caution">
    <text evidence="9">The sequence shown here is derived from an EMBL/GenBank/DDBJ whole genome shotgun (WGS) entry which is preliminary data.</text>
</comment>
<comment type="subunit">
    <text evidence="7">Monomer.</text>
</comment>
<dbReference type="EMBL" id="MZGT01000111">
    <property type="protein sequence ID" value="OPJ56171.1"/>
    <property type="molecule type" value="Genomic_DNA"/>
</dbReference>
<evidence type="ECO:0000256" key="2">
    <source>
        <dbReference type="ARBA" id="ARBA00022679"/>
    </source>
</evidence>
<sequence>MKNKVVFIGMPGCGKSTIGRLISKELNIKFVDMDKYIEDMTSKTIPELFEVGEENFRNFESLACKKLAEESNIIISSGGGVVKRKENIDVLKEESFIIFIDRPLEDLLGDIDISKRPLLKDGRDKLVRLYEERYELYRTSADEIIKNDKEIKNTINIVKKVIIANLNID</sequence>
<dbReference type="GO" id="GO:0004765">
    <property type="term" value="F:shikimate kinase activity"/>
    <property type="evidence" value="ECO:0007669"/>
    <property type="project" value="UniProtKB-UniRule"/>
</dbReference>
<comment type="pathway">
    <text evidence="7">Metabolic intermediate biosynthesis; chorismate biosynthesis; chorismate from D-erythrose 4-phosphate and phosphoenolpyruvate: step 5/7.</text>
</comment>